<evidence type="ECO:0000313" key="7">
    <source>
        <dbReference type="Proteomes" id="UP000275846"/>
    </source>
</evidence>
<comment type="subcellular location">
    <subcellularLocation>
        <location evidence="1">Membrane</location>
        <topology evidence="1">Multi-pass membrane protein</topology>
    </subcellularLocation>
</comment>
<dbReference type="PANTHER" id="PTHR11827:SF72">
    <property type="entry name" value="GH08340P"/>
    <property type="match status" value="1"/>
</dbReference>
<evidence type="ECO:0000256" key="5">
    <source>
        <dbReference type="SAM" id="Phobius"/>
    </source>
</evidence>
<dbReference type="EMBL" id="UYSU01041368">
    <property type="protein sequence ID" value="VDM03046.1"/>
    <property type="molecule type" value="Genomic_DNA"/>
</dbReference>
<dbReference type="Proteomes" id="UP000275846">
    <property type="component" value="Unassembled WGS sequence"/>
</dbReference>
<keyword evidence="4 5" id="KW-0472">Membrane</keyword>
<organism evidence="8">
    <name type="scientific">Schistocephalus solidus</name>
    <name type="common">Tapeworm</name>
    <dbReference type="NCBI Taxonomy" id="70667"/>
    <lineage>
        <taxon>Eukaryota</taxon>
        <taxon>Metazoa</taxon>
        <taxon>Spiralia</taxon>
        <taxon>Lophotrochozoa</taxon>
        <taxon>Platyhelminthes</taxon>
        <taxon>Cestoda</taxon>
        <taxon>Eucestoda</taxon>
        <taxon>Diphyllobothriidea</taxon>
        <taxon>Diphyllobothriidae</taxon>
        <taxon>Schistocephalus</taxon>
    </lineage>
</organism>
<keyword evidence="3 5" id="KW-1133">Transmembrane helix</keyword>
<proteinExistence type="predicted"/>
<evidence type="ECO:0000256" key="3">
    <source>
        <dbReference type="ARBA" id="ARBA00022989"/>
    </source>
</evidence>
<gene>
    <name evidence="6" type="ORF">SSLN_LOCUS16660</name>
</gene>
<reference evidence="8" key="1">
    <citation type="submission" date="2016-06" db="UniProtKB">
        <authorList>
            <consortium name="WormBaseParasite"/>
        </authorList>
    </citation>
    <scope>IDENTIFICATION</scope>
</reference>
<keyword evidence="7" id="KW-1185">Reference proteome</keyword>
<keyword evidence="2 5" id="KW-0812">Transmembrane</keyword>
<dbReference type="GO" id="GO:0006884">
    <property type="term" value="P:cell volume homeostasis"/>
    <property type="evidence" value="ECO:0007669"/>
    <property type="project" value="TreeGrafter"/>
</dbReference>
<feature type="transmembrane region" description="Helical" evidence="5">
    <location>
        <begin position="15"/>
        <end position="39"/>
    </location>
</feature>
<dbReference type="GO" id="GO:0016020">
    <property type="term" value="C:membrane"/>
    <property type="evidence" value="ECO:0007669"/>
    <property type="project" value="UniProtKB-SubCell"/>
</dbReference>
<dbReference type="STRING" id="70667.A0A183TJL2"/>
<evidence type="ECO:0000256" key="4">
    <source>
        <dbReference type="ARBA" id="ARBA00023136"/>
    </source>
</evidence>
<dbReference type="InterPro" id="IPR004842">
    <property type="entry name" value="SLC12A_fam"/>
</dbReference>
<reference evidence="6 7" key="2">
    <citation type="submission" date="2018-11" db="EMBL/GenBank/DDBJ databases">
        <authorList>
            <consortium name="Pathogen Informatics"/>
        </authorList>
    </citation>
    <scope>NUCLEOTIDE SEQUENCE [LARGE SCALE GENOMIC DNA]</scope>
    <source>
        <strain evidence="6 7">NST_G2</strain>
    </source>
</reference>
<dbReference type="PANTHER" id="PTHR11827">
    <property type="entry name" value="SOLUTE CARRIER FAMILY 12, CATION COTRANSPORTERS"/>
    <property type="match status" value="1"/>
</dbReference>
<name>A0A183TJL2_SCHSO</name>
<protein>
    <submittedName>
        <fullName evidence="8">AA_permease domain-containing protein</fullName>
    </submittedName>
</protein>
<dbReference type="AlphaFoldDB" id="A0A183TJL2"/>
<dbReference type="GO" id="GO:0055075">
    <property type="term" value="P:potassium ion homeostasis"/>
    <property type="evidence" value="ECO:0007669"/>
    <property type="project" value="TreeGrafter"/>
</dbReference>
<dbReference type="GO" id="GO:0015379">
    <property type="term" value="F:potassium:chloride symporter activity"/>
    <property type="evidence" value="ECO:0007669"/>
    <property type="project" value="TreeGrafter"/>
</dbReference>
<dbReference type="WBParaSite" id="SSLN_0001729501-mRNA-1">
    <property type="protein sequence ID" value="SSLN_0001729501-mRNA-1"/>
    <property type="gene ID" value="SSLN_0001729501"/>
</dbReference>
<evidence type="ECO:0000313" key="6">
    <source>
        <dbReference type="EMBL" id="VDM03046.1"/>
    </source>
</evidence>
<feature type="transmembrane region" description="Helical" evidence="5">
    <location>
        <begin position="51"/>
        <end position="70"/>
    </location>
</feature>
<dbReference type="OrthoDB" id="2020542at2759"/>
<evidence type="ECO:0000256" key="2">
    <source>
        <dbReference type="ARBA" id="ARBA00022692"/>
    </source>
</evidence>
<evidence type="ECO:0000313" key="8">
    <source>
        <dbReference type="WBParaSite" id="SSLN_0001729501-mRNA-1"/>
    </source>
</evidence>
<dbReference type="GO" id="GO:0055064">
    <property type="term" value="P:chloride ion homeostasis"/>
    <property type="evidence" value="ECO:0007669"/>
    <property type="project" value="TreeGrafter"/>
</dbReference>
<evidence type="ECO:0000256" key="1">
    <source>
        <dbReference type="ARBA" id="ARBA00004141"/>
    </source>
</evidence>
<accession>A0A183TJL2</accession>
<sequence length="88" mass="9257">MSGFVRSPDVSRRTLGTFGGVFCPVTLSQFSSVIFLRLVMLSRVLGPEFGGAVGAVFYLSQVFCAALYISGFVEAMDANFGAGGAFIS</sequence>